<proteinExistence type="predicted"/>
<name>A0A085WAS4_9BACT</name>
<protein>
    <submittedName>
        <fullName evidence="1">Uncharacterized protein</fullName>
    </submittedName>
</protein>
<reference evidence="1 2" key="1">
    <citation type="submission" date="2014-04" db="EMBL/GenBank/DDBJ databases">
        <title>Genome assembly of Hyalangium minutum DSM 14724.</title>
        <authorList>
            <person name="Sharma G."/>
            <person name="Subramanian S."/>
        </authorList>
    </citation>
    <scope>NUCLEOTIDE SEQUENCE [LARGE SCALE GENOMIC DNA]</scope>
    <source>
        <strain evidence="1 2">DSM 14724</strain>
    </source>
</reference>
<keyword evidence="2" id="KW-1185">Reference proteome</keyword>
<sequence>MGVTGAALPQRVQRFLMTHIDSIYAIWDKNRVGRRPQ</sequence>
<organism evidence="1 2">
    <name type="scientific">Hyalangium minutum</name>
    <dbReference type="NCBI Taxonomy" id="394096"/>
    <lineage>
        <taxon>Bacteria</taxon>
        <taxon>Pseudomonadati</taxon>
        <taxon>Myxococcota</taxon>
        <taxon>Myxococcia</taxon>
        <taxon>Myxococcales</taxon>
        <taxon>Cystobacterineae</taxon>
        <taxon>Archangiaceae</taxon>
        <taxon>Hyalangium</taxon>
    </lineage>
</organism>
<evidence type="ECO:0000313" key="2">
    <source>
        <dbReference type="Proteomes" id="UP000028725"/>
    </source>
</evidence>
<dbReference type="EMBL" id="JMCB01000013">
    <property type="protein sequence ID" value="KFE64787.1"/>
    <property type="molecule type" value="Genomic_DNA"/>
</dbReference>
<accession>A0A085WAS4</accession>
<comment type="caution">
    <text evidence="1">The sequence shown here is derived from an EMBL/GenBank/DDBJ whole genome shotgun (WGS) entry which is preliminary data.</text>
</comment>
<evidence type="ECO:0000313" key="1">
    <source>
        <dbReference type="EMBL" id="KFE64787.1"/>
    </source>
</evidence>
<dbReference type="AlphaFoldDB" id="A0A085WAS4"/>
<dbReference type="Proteomes" id="UP000028725">
    <property type="component" value="Unassembled WGS sequence"/>
</dbReference>
<gene>
    <name evidence="1" type="ORF">DB31_1805</name>
</gene>